<proteinExistence type="predicted"/>
<dbReference type="InterPro" id="IPR050707">
    <property type="entry name" value="HTH_MetabolicPath_Reg"/>
</dbReference>
<keyword evidence="2" id="KW-0238">DNA-binding</keyword>
<evidence type="ECO:0000256" key="2">
    <source>
        <dbReference type="ARBA" id="ARBA00023125"/>
    </source>
</evidence>
<dbReference type="SMART" id="SM00346">
    <property type="entry name" value="HTH_ICLR"/>
    <property type="match status" value="1"/>
</dbReference>
<keyword evidence="7" id="KW-1185">Reference proteome</keyword>
<evidence type="ECO:0000313" key="7">
    <source>
        <dbReference type="Proteomes" id="UP001061862"/>
    </source>
</evidence>
<protein>
    <submittedName>
        <fullName evidence="6">Helix-turn-helix domain-containing protein</fullName>
    </submittedName>
</protein>
<dbReference type="PANTHER" id="PTHR30136:SF34">
    <property type="entry name" value="TRANSCRIPTIONAL REGULATOR"/>
    <property type="match status" value="1"/>
</dbReference>
<dbReference type="SUPFAM" id="SSF55781">
    <property type="entry name" value="GAF domain-like"/>
    <property type="match status" value="1"/>
</dbReference>
<name>A0ABY6CCI8_9HYPH</name>
<dbReference type="Proteomes" id="UP001061862">
    <property type="component" value="Chromosome"/>
</dbReference>
<dbReference type="PANTHER" id="PTHR30136">
    <property type="entry name" value="HELIX-TURN-HELIX TRANSCRIPTIONAL REGULATOR, ICLR FAMILY"/>
    <property type="match status" value="1"/>
</dbReference>
<dbReference type="InterPro" id="IPR036388">
    <property type="entry name" value="WH-like_DNA-bd_sf"/>
</dbReference>
<dbReference type="PROSITE" id="PS51077">
    <property type="entry name" value="HTH_ICLR"/>
    <property type="match status" value="1"/>
</dbReference>
<sequence>MRRLDADDKEVSLTFAKGLEVICAFDGKNRMLTMAEVAQKTNLSRAVARRLVRTLEQLGYLASDRGRYELTPHVLRLTQGFVEGRGISQIIQPILRLTSDEVGEAVSFSMLDDTEAVYVAHSYGPARFTLNMVTTGSRIPLLPTAAGRAMLAFLDAETREAIIADAPLTAHTQHTETSKDKLIAQLGAIRAKGYCFADAEYVEGVDSLAVPVLGVGGKVIGAISIIFPQSRYQPEHIEQVMFPKLRQCAADVGLTF</sequence>
<dbReference type="EMBL" id="CP104965">
    <property type="protein sequence ID" value="UXN69963.1"/>
    <property type="molecule type" value="Genomic_DNA"/>
</dbReference>
<dbReference type="Gene3D" id="1.10.10.10">
    <property type="entry name" value="Winged helix-like DNA-binding domain superfamily/Winged helix DNA-binding domain"/>
    <property type="match status" value="1"/>
</dbReference>
<dbReference type="InterPro" id="IPR005471">
    <property type="entry name" value="Tscrpt_reg_IclR_N"/>
</dbReference>
<evidence type="ECO:0000256" key="1">
    <source>
        <dbReference type="ARBA" id="ARBA00023015"/>
    </source>
</evidence>
<gene>
    <name evidence="6" type="ORF">N8A98_22610</name>
</gene>
<evidence type="ECO:0000259" key="4">
    <source>
        <dbReference type="PROSITE" id="PS51077"/>
    </source>
</evidence>
<organism evidence="6 7">
    <name type="scientific">Devosia neptuniae</name>
    <dbReference type="NCBI Taxonomy" id="191302"/>
    <lineage>
        <taxon>Bacteria</taxon>
        <taxon>Pseudomonadati</taxon>
        <taxon>Pseudomonadota</taxon>
        <taxon>Alphaproteobacteria</taxon>
        <taxon>Hyphomicrobiales</taxon>
        <taxon>Devosiaceae</taxon>
        <taxon>Devosia</taxon>
    </lineage>
</organism>
<evidence type="ECO:0000256" key="3">
    <source>
        <dbReference type="ARBA" id="ARBA00023163"/>
    </source>
</evidence>
<dbReference type="RefSeq" id="WP_262168697.1">
    <property type="nucleotide sequence ID" value="NZ_CP104965.1"/>
</dbReference>
<reference evidence="6 7" key="1">
    <citation type="submission" date="2022-09" db="EMBL/GenBank/DDBJ databases">
        <title>Interaction between co-microsymbionts with complementary sets of symbiotic genes in legume-rhizobium systems.</title>
        <authorList>
            <person name="Safronova V."/>
            <person name="Sazanova A."/>
            <person name="Afonin A."/>
            <person name="Chirak E."/>
        </authorList>
    </citation>
    <scope>NUCLEOTIDE SEQUENCE [LARGE SCALE GENOMIC DNA]</scope>
    <source>
        <strain evidence="6 7">A18/4-1</strain>
    </source>
</reference>
<dbReference type="Gene3D" id="3.30.450.40">
    <property type="match status" value="1"/>
</dbReference>
<feature type="domain" description="HTH iclR-type" evidence="4">
    <location>
        <begin position="12"/>
        <end position="72"/>
    </location>
</feature>
<evidence type="ECO:0000259" key="5">
    <source>
        <dbReference type="PROSITE" id="PS51078"/>
    </source>
</evidence>
<accession>A0ABY6CCI8</accession>
<dbReference type="InterPro" id="IPR029016">
    <property type="entry name" value="GAF-like_dom_sf"/>
</dbReference>
<dbReference type="InterPro" id="IPR014757">
    <property type="entry name" value="Tscrpt_reg_IclR_C"/>
</dbReference>
<dbReference type="Pfam" id="PF01614">
    <property type="entry name" value="IclR_C"/>
    <property type="match status" value="1"/>
</dbReference>
<keyword evidence="3" id="KW-0804">Transcription</keyword>
<dbReference type="PROSITE" id="PS51078">
    <property type="entry name" value="ICLR_ED"/>
    <property type="match status" value="1"/>
</dbReference>
<feature type="domain" description="IclR-ED" evidence="5">
    <location>
        <begin position="73"/>
        <end position="256"/>
    </location>
</feature>
<dbReference type="SUPFAM" id="SSF46785">
    <property type="entry name" value="Winged helix' DNA-binding domain"/>
    <property type="match status" value="1"/>
</dbReference>
<dbReference type="Pfam" id="PF09339">
    <property type="entry name" value="HTH_IclR"/>
    <property type="match status" value="1"/>
</dbReference>
<keyword evidence="1" id="KW-0805">Transcription regulation</keyword>
<dbReference type="InterPro" id="IPR036390">
    <property type="entry name" value="WH_DNA-bd_sf"/>
</dbReference>
<evidence type="ECO:0000313" key="6">
    <source>
        <dbReference type="EMBL" id="UXN69963.1"/>
    </source>
</evidence>